<name>A0AAV2TTC2_CALDB</name>
<accession>A0AAV2TTC2</accession>
<evidence type="ECO:0000256" key="5">
    <source>
        <dbReference type="ARBA" id="ARBA00022676"/>
    </source>
</evidence>
<evidence type="ECO:0000256" key="4">
    <source>
        <dbReference type="ARBA" id="ARBA00012557"/>
    </source>
</evidence>
<dbReference type="Gene3D" id="3.90.550.50">
    <property type="match status" value="1"/>
</dbReference>
<keyword evidence="11" id="KW-0472">Membrane</keyword>
<dbReference type="PANTHER" id="PTHR23033:SF14">
    <property type="entry name" value="GLYCOPROTEIN-N-ACETYLGALACTOSAMINE 3-BETA-GALACTOSYLTRANSFERASE 1-RELATED"/>
    <property type="match status" value="1"/>
</dbReference>
<reference evidence="13" key="1">
    <citation type="submission" date="2024-06" db="EMBL/GenBank/DDBJ databases">
        <authorList>
            <person name="Liu X."/>
            <person name="Lenzi L."/>
            <person name="Haldenby T S."/>
            <person name="Uol C."/>
        </authorList>
    </citation>
    <scope>NUCLEOTIDE SEQUENCE</scope>
</reference>
<evidence type="ECO:0000313" key="13">
    <source>
        <dbReference type="EMBL" id="CAL5139530.1"/>
    </source>
</evidence>
<evidence type="ECO:0000313" key="14">
    <source>
        <dbReference type="Proteomes" id="UP001497525"/>
    </source>
</evidence>
<comment type="caution">
    <text evidence="13">The sequence shown here is derived from an EMBL/GenBank/DDBJ whole genome shotgun (WGS) entry which is preliminary data.</text>
</comment>
<comment type="subcellular location">
    <subcellularLocation>
        <location evidence="1">Membrane</location>
        <topology evidence="1">Single-pass type II membrane protein</topology>
    </subcellularLocation>
</comment>
<evidence type="ECO:0000256" key="8">
    <source>
        <dbReference type="ARBA" id="ARBA00022741"/>
    </source>
</evidence>
<dbReference type="InterPro" id="IPR003378">
    <property type="entry name" value="Fringe-like_glycosylTrfase"/>
</dbReference>
<evidence type="ECO:0000256" key="2">
    <source>
        <dbReference type="ARBA" id="ARBA00004922"/>
    </source>
</evidence>
<dbReference type="AlphaFoldDB" id="A0AAV2TTC2"/>
<keyword evidence="7" id="KW-0812">Transmembrane</keyword>
<keyword evidence="5" id="KW-0328">Glycosyltransferase</keyword>
<evidence type="ECO:0000256" key="1">
    <source>
        <dbReference type="ARBA" id="ARBA00004606"/>
    </source>
</evidence>
<keyword evidence="8" id="KW-0547">Nucleotide-binding</keyword>
<evidence type="ECO:0000256" key="9">
    <source>
        <dbReference type="ARBA" id="ARBA00022968"/>
    </source>
</evidence>
<keyword evidence="6" id="KW-0808">Transferase</keyword>
<comment type="similarity">
    <text evidence="3">Belongs to the glycosyltransferase 31 family. Beta3-Gal-T subfamily.</text>
</comment>
<dbReference type="InterPro" id="IPR026050">
    <property type="entry name" value="C1GALT1/C1GALT1_chp1"/>
</dbReference>
<evidence type="ECO:0000256" key="11">
    <source>
        <dbReference type="ARBA" id="ARBA00023136"/>
    </source>
</evidence>
<keyword evidence="9" id="KW-0735">Signal-anchor</keyword>
<protein>
    <recommendedName>
        <fullName evidence="4">N-acetylgalactosaminide beta-1,3-galactosyltransferase</fullName>
        <ecNumber evidence="4">2.4.1.122</ecNumber>
    </recommendedName>
</protein>
<keyword evidence="10" id="KW-1133">Transmembrane helix</keyword>
<gene>
    <name evidence="13" type="ORF">CDAUBV1_LOCUS14655</name>
</gene>
<evidence type="ECO:0000256" key="6">
    <source>
        <dbReference type="ARBA" id="ARBA00022679"/>
    </source>
</evidence>
<dbReference type="EC" id="2.4.1.122" evidence="4"/>
<evidence type="ECO:0000256" key="7">
    <source>
        <dbReference type="ARBA" id="ARBA00022692"/>
    </source>
</evidence>
<sequence length="317" mass="36482">MRSPTKRRIAAFILGTLFGTLIARLKSLESYVRIPESPIVISDELATSIHSLSTIHINRVGLPRVLCYVNTFPGHYEKKAIHVLNTWGRKCTKIVFTSTKPHPRLPVLELDLHVPEVREHLWIKMRLILRTVYSQFGSYDYFYKCDDDTYTVAENLYTILQMHSPRDAFMTGYRWPLRVPYGYFSGGAGYVLSHESFRRIVQYAIDRHPDCPTTDEAMEDVKMSICGHAVGVTNVDTIDSYGQSLFCPYSVGGFFSIYPDSKNVTDSSWPFVRREKMGLSDYQITFHYMGPTMMYIVEFLAYHVRPVGIELRPLECS</sequence>
<evidence type="ECO:0000256" key="3">
    <source>
        <dbReference type="ARBA" id="ARBA00006462"/>
    </source>
</evidence>
<dbReference type="EMBL" id="CAXLJL010000612">
    <property type="protein sequence ID" value="CAL5139530.1"/>
    <property type="molecule type" value="Genomic_DNA"/>
</dbReference>
<dbReference type="GO" id="GO:0016020">
    <property type="term" value="C:membrane"/>
    <property type="evidence" value="ECO:0007669"/>
    <property type="project" value="UniProtKB-SubCell"/>
</dbReference>
<evidence type="ECO:0000259" key="12">
    <source>
        <dbReference type="Pfam" id="PF02434"/>
    </source>
</evidence>
<organism evidence="13 14">
    <name type="scientific">Calicophoron daubneyi</name>
    <name type="common">Rumen fluke</name>
    <name type="synonym">Paramphistomum daubneyi</name>
    <dbReference type="NCBI Taxonomy" id="300641"/>
    <lineage>
        <taxon>Eukaryota</taxon>
        <taxon>Metazoa</taxon>
        <taxon>Spiralia</taxon>
        <taxon>Lophotrochozoa</taxon>
        <taxon>Platyhelminthes</taxon>
        <taxon>Trematoda</taxon>
        <taxon>Digenea</taxon>
        <taxon>Plagiorchiida</taxon>
        <taxon>Pronocephalata</taxon>
        <taxon>Paramphistomoidea</taxon>
        <taxon>Paramphistomidae</taxon>
        <taxon>Calicophoron</taxon>
    </lineage>
</organism>
<dbReference type="Pfam" id="PF02434">
    <property type="entry name" value="Fringe"/>
    <property type="match status" value="1"/>
</dbReference>
<evidence type="ECO:0000256" key="10">
    <source>
        <dbReference type="ARBA" id="ARBA00022989"/>
    </source>
</evidence>
<dbReference type="PANTHER" id="PTHR23033">
    <property type="entry name" value="BETA1,3-GALACTOSYLTRANSFERASE"/>
    <property type="match status" value="1"/>
</dbReference>
<dbReference type="GO" id="GO:0016263">
    <property type="term" value="F:glycoprotein-N-acetylgalactosamine 3-beta-galactosyltransferase activity"/>
    <property type="evidence" value="ECO:0007669"/>
    <property type="project" value="UniProtKB-EC"/>
</dbReference>
<dbReference type="Proteomes" id="UP001497525">
    <property type="component" value="Unassembled WGS sequence"/>
</dbReference>
<dbReference type="GO" id="GO:0000166">
    <property type="term" value="F:nucleotide binding"/>
    <property type="evidence" value="ECO:0007669"/>
    <property type="project" value="UniProtKB-KW"/>
</dbReference>
<feature type="domain" description="Fringe-like glycosyltransferase" evidence="12">
    <location>
        <begin position="69"/>
        <end position="229"/>
    </location>
</feature>
<comment type="pathway">
    <text evidence="2">Protein modification; protein glycosylation.</text>
</comment>
<proteinExistence type="inferred from homology"/>